<proteinExistence type="predicted"/>
<dbReference type="InterPro" id="IPR009279">
    <property type="entry name" value="Portal_Mu"/>
</dbReference>
<evidence type="ECO:0000256" key="1">
    <source>
        <dbReference type="SAM" id="MobiDB-lite"/>
    </source>
</evidence>
<comment type="caution">
    <text evidence="2">The sequence shown here is derived from an EMBL/GenBank/DDBJ whole genome shotgun (WGS) entry which is preliminary data.</text>
</comment>
<dbReference type="Proteomes" id="UP000260874">
    <property type="component" value="Unassembled WGS sequence"/>
</dbReference>
<reference evidence="2 3" key="1">
    <citation type="submission" date="2018-08" db="EMBL/GenBank/DDBJ databases">
        <title>A genome reference for cultivated species of the human gut microbiota.</title>
        <authorList>
            <person name="Zou Y."/>
            <person name="Xue W."/>
            <person name="Luo G."/>
        </authorList>
    </citation>
    <scope>NUCLEOTIDE SEQUENCE [LARGE SCALE GENOMIC DNA]</scope>
    <source>
        <strain evidence="2 3">TF09-22</strain>
    </source>
</reference>
<sequence length="466" mass="52297">MKRINFPAFWNKASKIKQRITEGSNVTRQGATIILTQPQRFGIGLDDYMRGIRSAENVDFTQRVQIYDIYSESLMDPHLFSVIQKRKSGVLGRKIEFRRNGVADDKVNEQISSPWFLRFIGDALDADYWGFTLVQFYINSKGWIDYYLVPRKHVDPVLRLIKTRQNDINGESFDEYPDLLMIRGKEPLGILARCAPYVIYKRGTVGDWAQFSEIFGMPIRKYTYDAADPEALSAAMEAAKAQGGASSFFTPEGSNLDFVETGNTTGSSDLYSTFVDRCNAEMSKAVLGNTLTTEASETGTQALGTVHNKVEQILIEQDALAILNLLNYDMTDLFAALGVNTQGGEFVYVEETDLEQVKVKAELLEKAVNVFDLPLDDDYLYEQLNIERPDNYEQLKAEMAEKKKMNNPFALGVSQFSSSGEVALPRQTGEQGGGEYPQGEVVAKHPQNRSRSFFGDAPQTNGALDW</sequence>
<dbReference type="EMBL" id="QSRB01000001">
    <property type="protein sequence ID" value="RGK88017.1"/>
    <property type="molecule type" value="Genomic_DNA"/>
</dbReference>
<organism evidence="2 3">
    <name type="scientific">Bacteroides uniformis</name>
    <dbReference type="NCBI Taxonomy" id="820"/>
    <lineage>
        <taxon>Bacteria</taxon>
        <taxon>Pseudomonadati</taxon>
        <taxon>Bacteroidota</taxon>
        <taxon>Bacteroidia</taxon>
        <taxon>Bacteroidales</taxon>
        <taxon>Bacteroidaceae</taxon>
        <taxon>Bacteroides</taxon>
    </lineage>
</organism>
<dbReference type="AlphaFoldDB" id="A0A3E4Q7I3"/>
<gene>
    <name evidence="2" type="ORF">DXC91_00100</name>
</gene>
<accession>A0A3E4Q7I3</accession>
<evidence type="ECO:0000313" key="3">
    <source>
        <dbReference type="Proteomes" id="UP000260874"/>
    </source>
</evidence>
<feature type="region of interest" description="Disordered" evidence="1">
    <location>
        <begin position="421"/>
        <end position="466"/>
    </location>
</feature>
<protein>
    <submittedName>
        <fullName evidence="2">DUF935 family protein</fullName>
    </submittedName>
</protein>
<name>A0A3E4Q7I3_BACUN</name>
<dbReference type="RefSeq" id="WP_117703122.1">
    <property type="nucleotide sequence ID" value="NZ_CAXSSZ010000025.1"/>
</dbReference>
<evidence type="ECO:0000313" key="2">
    <source>
        <dbReference type="EMBL" id="RGK88017.1"/>
    </source>
</evidence>
<dbReference type="Pfam" id="PF06074">
    <property type="entry name" value="Portal_Mu"/>
    <property type="match status" value="1"/>
</dbReference>